<gene>
    <name evidence="11" type="primary">ehuD</name>
    <name evidence="11" type="ORF">DOZ80_02725</name>
</gene>
<evidence type="ECO:0000256" key="8">
    <source>
        <dbReference type="ARBA" id="ARBA00023136"/>
    </source>
</evidence>
<keyword evidence="5 9" id="KW-0812">Transmembrane</keyword>
<dbReference type="PANTHER" id="PTHR30614">
    <property type="entry name" value="MEMBRANE COMPONENT OF AMINO ACID ABC TRANSPORTER"/>
    <property type="match status" value="1"/>
</dbReference>
<reference evidence="11 12" key="1">
    <citation type="submission" date="2018-06" db="EMBL/GenBank/DDBJ databases">
        <authorList>
            <person name="Zhirakovskaya E."/>
        </authorList>
    </citation>
    <scope>NUCLEOTIDE SEQUENCE [LARGE SCALE GENOMIC DNA]</scope>
    <source>
        <strain evidence="11 12">LY3</strain>
    </source>
</reference>
<dbReference type="GO" id="GO:0022857">
    <property type="term" value="F:transmembrane transporter activity"/>
    <property type="evidence" value="ECO:0007669"/>
    <property type="project" value="InterPro"/>
</dbReference>
<evidence type="ECO:0000256" key="6">
    <source>
        <dbReference type="ARBA" id="ARBA00022970"/>
    </source>
</evidence>
<dbReference type="GO" id="GO:0006865">
    <property type="term" value="P:amino acid transport"/>
    <property type="evidence" value="ECO:0007669"/>
    <property type="project" value="UniProtKB-KW"/>
</dbReference>
<organism evidence="11 12">
    <name type="scientific">Pseudomonas fluorescens</name>
    <dbReference type="NCBI Taxonomy" id="294"/>
    <lineage>
        <taxon>Bacteria</taxon>
        <taxon>Pseudomonadati</taxon>
        <taxon>Pseudomonadota</taxon>
        <taxon>Gammaproteobacteria</taxon>
        <taxon>Pseudomonadales</taxon>
        <taxon>Pseudomonadaceae</taxon>
        <taxon>Pseudomonas</taxon>
    </lineage>
</organism>
<protein>
    <submittedName>
        <fullName evidence="11">Ectoine/hydroxyectoine ABC transporter permease subunit EhuD</fullName>
    </submittedName>
</protein>
<dbReference type="EMBL" id="QLIN01000001">
    <property type="protein sequence ID" value="RAI72472.1"/>
    <property type="molecule type" value="Genomic_DNA"/>
</dbReference>
<dbReference type="CDD" id="cd06261">
    <property type="entry name" value="TM_PBP2"/>
    <property type="match status" value="1"/>
</dbReference>
<dbReference type="RefSeq" id="WP_111280041.1">
    <property type="nucleotide sequence ID" value="NZ_QLIN01000001.1"/>
</dbReference>
<dbReference type="PROSITE" id="PS50928">
    <property type="entry name" value="ABC_TM1"/>
    <property type="match status" value="1"/>
</dbReference>
<dbReference type="NCBIfam" id="TIGR01726">
    <property type="entry name" value="HEQRo_perm_3TM"/>
    <property type="match status" value="1"/>
</dbReference>
<comment type="caution">
    <text evidence="11">The sequence shown here is derived from an EMBL/GenBank/DDBJ whole genome shotgun (WGS) entry which is preliminary data.</text>
</comment>
<evidence type="ECO:0000256" key="9">
    <source>
        <dbReference type="RuleBase" id="RU363032"/>
    </source>
</evidence>
<dbReference type="Proteomes" id="UP000249493">
    <property type="component" value="Unassembled WGS sequence"/>
</dbReference>
<accession>A0A327NBP7</accession>
<dbReference type="GO" id="GO:0043190">
    <property type="term" value="C:ATP-binding cassette (ABC) transporter complex"/>
    <property type="evidence" value="ECO:0007669"/>
    <property type="project" value="InterPro"/>
</dbReference>
<evidence type="ECO:0000313" key="11">
    <source>
        <dbReference type="EMBL" id="RAI72472.1"/>
    </source>
</evidence>
<dbReference type="SUPFAM" id="SSF161098">
    <property type="entry name" value="MetI-like"/>
    <property type="match status" value="1"/>
</dbReference>
<dbReference type="InterPro" id="IPR035906">
    <property type="entry name" value="MetI-like_sf"/>
</dbReference>
<dbReference type="InterPro" id="IPR014341">
    <property type="entry name" value="Ectoine_EhuD"/>
</dbReference>
<dbReference type="InterPro" id="IPR043429">
    <property type="entry name" value="ArtM/GltK/GlnP/TcyL/YhdX-like"/>
</dbReference>
<feature type="transmembrane region" description="Helical" evidence="9">
    <location>
        <begin position="12"/>
        <end position="43"/>
    </location>
</feature>
<dbReference type="PANTHER" id="PTHR30614:SF0">
    <property type="entry name" value="L-CYSTINE TRANSPORT SYSTEM PERMEASE PROTEIN TCYL"/>
    <property type="match status" value="1"/>
</dbReference>
<dbReference type="InterPro" id="IPR000515">
    <property type="entry name" value="MetI-like"/>
</dbReference>
<evidence type="ECO:0000256" key="4">
    <source>
        <dbReference type="ARBA" id="ARBA00022475"/>
    </source>
</evidence>
<evidence type="ECO:0000256" key="5">
    <source>
        <dbReference type="ARBA" id="ARBA00022692"/>
    </source>
</evidence>
<comment type="similarity">
    <text evidence="2">Belongs to the binding-protein-dependent transport system permease family. HisMQ subfamily.</text>
</comment>
<evidence type="ECO:0000256" key="2">
    <source>
        <dbReference type="ARBA" id="ARBA00010072"/>
    </source>
</evidence>
<name>A0A327NBP7_PSEFL</name>
<keyword evidence="6" id="KW-0029">Amino-acid transport</keyword>
<keyword evidence="7 9" id="KW-1133">Transmembrane helix</keyword>
<feature type="transmembrane region" description="Helical" evidence="9">
    <location>
        <begin position="189"/>
        <end position="207"/>
    </location>
</feature>
<evidence type="ECO:0000313" key="12">
    <source>
        <dbReference type="Proteomes" id="UP000249493"/>
    </source>
</evidence>
<keyword evidence="4" id="KW-1003">Cell membrane</keyword>
<keyword evidence="8 9" id="KW-0472">Membrane</keyword>
<dbReference type="InterPro" id="IPR010065">
    <property type="entry name" value="AA_ABC_transptr_permease_3TM"/>
</dbReference>
<evidence type="ECO:0000259" key="10">
    <source>
        <dbReference type="PROSITE" id="PS50928"/>
    </source>
</evidence>
<proteinExistence type="inferred from homology"/>
<feature type="transmembrane region" description="Helical" evidence="9">
    <location>
        <begin position="73"/>
        <end position="97"/>
    </location>
</feature>
<sequence length="219" mass="24222">MEWDWHFAAEIMPALLAGLVITIKITLLSFVVAVIVGLFIALAKSSTQPYINRPVTLIAEGIRRTPLLVQLYFLFYVLPDFGVVLSPFVAGVIALGIHTSTYISETFRAGIESVPAGQWEAAKACNLSQFQVWRQIILPQAIPPMIPPLGNYLISLFKETPILSVITVMDLMGMALLEANTSYRYLEPITMVAVGFLLLSLISAQLIKFVDVRLRSRVA</sequence>
<dbReference type="NCBIfam" id="TIGR03003">
    <property type="entry name" value="ectoine_ehuD"/>
    <property type="match status" value="1"/>
</dbReference>
<dbReference type="Gene3D" id="1.10.3720.10">
    <property type="entry name" value="MetI-like"/>
    <property type="match status" value="1"/>
</dbReference>
<dbReference type="AlphaFoldDB" id="A0A327NBP7"/>
<feature type="domain" description="ABC transmembrane type-1" evidence="10">
    <location>
        <begin position="19"/>
        <end position="207"/>
    </location>
</feature>
<evidence type="ECO:0000256" key="1">
    <source>
        <dbReference type="ARBA" id="ARBA00004429"/>
    </source>
</evidence>
<evidence type="ECO:0000256" key="7">
    <source>
        <dbReference type="ARBA" id="ARBA00022989"/>
    </source>
</evidence>
<comment type="subcellular location">
    <subcellularLocation>
        <location evidence="1">Cell inner membrane</location>
        <topology evidence="1">Multi-pass membrane protein</topology>
    </subcellularLocation>
    <subcellularLocation>
        <location evidence="9">Cell membrane</location>
        <topology evidence="9">Multi-pass membrane protein</topology>
    </subcellularLocation>
</comment>
<keyword evidence="3 9" id="KW-0813">Transport</keyword>
<dbReference type="Pfam" id="PF00528">
    <property type="entry name" value="BPD_transp_1"/>
    <property type="match status" value="1"/>
</dbReference>
<evidence type="ECO:0000256" key="3">
    <source>
        <dbReference type="ARBA" id="ARBA00022448"/>
    </source>
</evidence>